<name>A0ABD0N874_CIRMR</name>
<accession>A0ABD0N874</accession>
<reference evidence="2 3" key="1">
    <citation type="submission" date="2024-05" db="EMBL/GenBank/DDBJ databases">
        <title>Genome sequencing and assembly of Indian major carp, Cirrhinus mrigala (Hamilton, 1822).</title>
        <authorList>
            <person name="Mohindra V."/>
            <person name="Chowdhury L.M."/>
            <person name="Lal K."/>
            <person name="Jena J.K."/>
        </authorList>
    </citation>
    <scope>NUCLEOTIDE SEQUENCE [LARGE SCALE GENOMIC DNA]</scope>
    <source>
        <strain evidence="2">CM1030</strain>
        <tissue evidence="2">Blood</tissue>
    </source>
</reference>
<feature type="non-terminal residue" evidence="2">
    <location>
        <position position="58"/>
    </location>
</feature>
<dbReference type="EMBL" id="JAMKFB020000023">
    <property type="protein sequence ID" value="KAL0158314.1"/>
    <property type="molecule type" value="Genomic_DNA"/>
</dbReference>
<sequence>FPEDADANGAAHHSKQQPSHSSHISDPHSSGLLPQSAHHDDHGSHALPFPTDAVLHPS</sequence>
<protein>
    <submittedName>
        <fullName evidence="2">Uncharacterized protein</fullName>
    </submittedName>
</protein>
<feature type="compositionally biased region" description="Low complexity" evidence="1">
    <location>
        <begin position="16"/>
        <end position="30"/>
    </location>
</feature>
<comment type="caution">
    <text evidence="2">The sequence shown here is derived from an EMBL/GenBank/DDBJ whole genome shotgun (WGS) entry which is preliminary data.</text>
</comment>
<keyword evidence="3" id="KW-1185">Reference proteome</keyword>
<feature type="region of interest" description="Disordered" evidence="1">
    <location>
        <begin position="1"/>
        <end position="58"/>
    </location>
</feature>
<organism evidence="2 3">
    <name type="scientific">Cirrhinus mrigala</name>
    <name type="common">Mrigala</name>
    <dbReference type="NCBI Taxonomy" id="683832"/>
    <lineage>
        <taxon>Eukaryota</taxon>
        <taxon>Metazoa</taxon>
        <taxon>Chordata</taxon>
        <taxon>Craniata</taxon>
        <taxon>Vertebrata</taxon>
        <taxon>Euteleostomi</taxon>
        <taxon>Actinopterygii</taxon>
        <taxon>Neopterygii</taxon>
        <taxon>Teleostei</taxon>
        <taxon>Ostariophysi</taxon>
        <taxon>Cypriniformes</taxon>
        <taxon>Cyprinidae</taxon>
        <taxon>Labeoninae</taxon>
        <taxon>Labeonini</taxon>
        <taxon>Cirrhinus</taxon>
    </lineage>
</organism>
<dbReference type="Proteomes" id="UP001529510">
    <property type="component" value="Unassembled WGS sequence"/>
</dbReference>
<evidence type="ECO:0000256" key="1">
    <source>
        <dbReference type="SAM" id="MobiDB-lite"/>
    </source>
</evidence>
<gene>
    <name evidence="2" type="ORF">M9458_046390</name>
</gene>
<dbReference type="AlphaFoldDB" id="A0ABD0N874"/>
<feature type="non-terminal residue" evidence="2">
    <location>
        <position position="1"/>
    </location>
</feature>
<evidence type="ECO:0000313" key="2">
    <source>
        <dbReference type="EMBL" id="KAL0158314.1"/>
    </source>
</evidence>
<proteinExistence type="predicted"/>
<evidence type="ECO:0000313" key="3">
    <source>
        <dbReference type="Proteomes" id="UP001529510"/>
    </source>
</evidence>